<gene>
    <name evidence="1" type="ORF">BVJ53_06410</name>
</gene>
<organism evidence="1 2">
    <name type="scientific">Lacticaseibacillus chiayiensis</name>
    <dbReference type="NCBI Taxonomy" id="2100821"/>
    <lineage>
        <taxon>Bacteria</taxon>
        <taxon>Bacillati</taxon>
        <taxon>Bacillota</taxon>
        <taxon>Bacilli</taxon>
        <taxon>Lactobacillales</taxon>
        <taxon>Lactobacillaceae</taxon>
        <taxon>Lacticaseibacillus</taxon>
    </lineage>
</organism>
<comment type="caution">
    <text evidence="1">The sequence shown here is derived from an EMBL/GenBank/DDBJ whole genome shotgun (WGS) entry which is preliminary data.</text>
</comment>
<proteinExistence type="predicted"/>
<sequence length="88" mass="10032">MDRLNDVDGSLEPDVKDMDEVEGFTGGRVTDARSYTWTVIWGCWVKTSNRSLFLIDSFNGSMLTKAFTSELRLWITKFLAKTSTVIIF</sequence>
<evidence type="ECO:0000313" key="1">
    <source>
        <dbReference type="EMBL" id="RXT25569.1"/>
    </source>
</evidence>
<name>A0A4Q1U1S3_9LACO</name>
<dbReference type="Proteomes" id="UP000290475">
    <property type="component" value="Unassembled WGS sequence"/>
</dbReference>
<dbReference type="AlphaFoldDB" id="A0A4Q1U1S3"/>
<protein>
    <submittedName>
        <fullName evidence="1">Uncharacterized protein</fullName>
    </submittedName>
</protein>
<reference evidence="1 2" key="1">
    <citation type="submission" date="2017-01" db="EMBL/GenBank/DDBJ databases">
        <title>Lactobacillus chiayiensis sp. nov., a lactic acid bacterium isolated from compost.</title>
        <authorList>
            <person name="Huang C.-H."/>
        </authorList>
    </citation>
    <scope>NUCLEOTIDE SEQUENCE [LARGE SCALE GENOMIC DNA]</scope>
    <source>
        <strain evidence="2">chh01</strain>
    </source>
</reference>
<accession>A0A4Q1U1S3</accession>
<evidence type="ECO:0000313" key="2">
    <source>
        <dbReference type="Proteomes" id="UP000290475"/>
    </source>
</evidence>
<dbReference type="EMBL" id="MSSM01000013">
    <property type="protein sequence ID" value="RXT25569.1"/>
    <property type="molecule type" value="Genomic_DNA"/>
</dbReference>